<comment type="function">
    <text evidence="5">Involved in the maturation of [NiFe] hydrogenases. Required for nickel insertion into the metal center of the hydrogenase.</text>
</comment>
<evidence type="ECO:0000256" key="4">
    <source>
        <dbReference type="ARBA" id="ARBA00022833"/>
    </source>
</evidence>
<feature type="binding site" evidence="5">
    <location>
        <position position="86"/>
    </location>
    <ligand>
        <name>Zn(2+)</name>
        <dbReference type="ChEBI" id="CHEBI:29105"/>
    </ligand>
</feature>
<evidence type="ECO:0000256" key="3">
    <source>
        <dbReference type="ARBA" id="ARBA00022723"/>
    </source>
</evidence>
<feature type="binding site" evidence="5">
    <location>
        <position position="2"/>
    </location>
    <ligand>
        <name>Ni(2+)</name>
        <dbReference type="ChEBI" id="CHEBI:49786"/>
    </ligand>
</feature>
<proteinExistence type="inferred from homology"/>
<feature type="binding site" evidence="5">
    <location>
        <position position="70"/>
    </location>
    <ligand>
        <name>Zn(2+)</name>
        <dbReference type="ChEBI" id="CHEBI:29105"/>
    </ligand>
</feature>
<sequence>MHEMSITQSVVDICSQNAGNKRVTEVTLEIGALSGVVPDAIEFCFEACTKGTSLEGARLLIEKIPGRGRCRACAAEFNLDSYHEPCPACSGFGVEILFGEELRVRDLVVD</sequence>
<dbReference type="InterPro" id="IPR020538">
    <property type="entry name" value="Hydgase_Ni_incorp_HypA/HybF_CS"/>
</dbReference>
<keyword evidence="3 5" id="KW-0479">Metal-binding</keyword>
<keyword evidence="4 5" id="KW-0862">Zinc</keyword>
<feature type="binding site" evidence="5">
    <location>
        <position position="73"/>
    </location>
    <ligand>
        <name>Zn(2+)</name>
        <dbReference type="ChEBI" id="CHEBI:29105"/>
    </ligand>
</feature>
<evidence type="ECO:0000256" key="1">
    <source>
        <dbReference type="ARBA" id="ARBA00010748"/>
    </source>
</evidence>
<feature type="binding site" evidence="5">
    <location>
        <position position="89"/>
    </location>
    <ligand>
        <name>Zn(2+)</name>
        <dbReference type="ChEBI" id="CHEBI:29105"/>
    </ligand>
</feature>
<keyword evidence="7" id="KW-1185">Reference proteome</keyword>
<dbReference type="RefSeq" id="WP_214295966.1">
    <property type="nucleotide sequence ID" value="NZ_JAHDYS010000001.1"/>
</dbReference>
<dbReference type="Gene3D" id="3.30.2320.80">
    <property type="match status" value="1"/>
</dbReference>
<dbReference type="PANTHER" id="PTHR34535:SF3">
    <property type="entry name" value="HYDROGENASE MATURATION FACTOR HYPA"/>
    <property type="match status" value="1"/>
</dbReference>
<dbReference type="PROSITE" id="PS01249">
    <property type="entry name" value="HYPA"/>
    <property type="match status" value="1"/>
</dbReference>
<dbReference type="InterPro" id="IPR000688">
    <property type="entry name" value="HypA/HybF"/>
</dbReference>
<evidence type="ECO:0000313" key="7">
    <source>
        <dbReference type="Proteomes" id="UP000784128"/>
    </source>
</evidence>
<name>A0ABS5U3M8_9BACT</name>
<evidence type="ECO:0000256" key="2">
    <source>
        <dbReference type="ARBA" id="ARBA00022596"/>
    </source>
</evidence>
<keyword evidence="2 5" id="KW-0533">Nickel</keyword>
<dbReference type="EMBL" id="JAHDYS010000001">
    <property type="protein sequence ID" value="MBT1070254.1"/>
    <property type="molecule type" value="Genomic_DNA"/>
</dbReference>
<accession>A0ABS5U3M8</accession>
<dbReference type="HAMAP" id="MF_00213">
    <property type="entry name" value="HypA_HybF"/>
    <property type="match status" value="1"/>
</dbReference>
<dbReference type="Pfam" id="PF01155">
    <property type="entry name" value="HypA"/>
    <property type="match status" value="1"/>
</dbReference>
<reference evidence="6 7" key="1">
    <citation type="submission" date="2021-05" db="EMBL/GenBank/DDBJ databases">
        <title>The draft genome of Geobacter chapellei DSM 13688.</title>
        <authorList>
            <person name="Xu Z."/>
            <person name="Masuda Y."/>
            <person name="Itoh H."/>
            <person name="Senoo K."/>
        </authorList>
    </citation>
    <scope>NUCLEOTIDE SEQUENCE [LARGE SCALE GENOMIC DNA]</scope>
    <source>
        <strain evidence="6 7">DSM 13688</strain>
    </source>
</reference>
<comment type="caution">
    <text evidence="6">The sequence shown here is derived from an EMBL/GenBank/DDBJ whole genome shotgun (WGS) entry which is preliminary data.</text>
</comment>
<dbReference type="NCBIfam" id="TIGR00100">
    <property type="entry name" value="hypA"/>
    <property type="match status" value="1"/>
</dbReference>
<comment type="similarity">
    <text evidence="1 5">Belongs to the HypA/HybF family.</text>
</comment>
<protein>
    <recommendedName>
        <fullName evidence="5">Hydrogenase maturation factor HypA</fullName>
    </recommendedName>
</protein>
<dbReference type="PANTHER" id="PTHR34535">
    <property type="entry name" value="HYDROGENASE MATURATION FACTOR HYPA"/>
    <property type="match status" value="1"/>
</dbReference>
<evidence type="ECO:0000256" key="5">
    <source>
        <dbReference type="HAMAP-Rule" id="MF_00213"/>
    </source>
</evidence>
<organism evidence="6 7">
    <name type="scientific">Pelotalea chapellei</name>
    <dbReference type="NCBI Taxonomy" id="44671"/>
    <lineage>
        <taxon>Bacteria</taxon>
        <taxon>Pseudomonadati</taxon>
        <taxon>Thermodesulfobacteriota</taxon>
        <taxon>Desulfuromonadia</taxon>
        <taxon>Geobacterales</taxon>
        <taxon>Geobacteraceae</taxon>
        <taxon>Pelotalea</taxon>
    </lineage>
</organism>
<dbReference type="PIRSF" id="PIRSF004761">
    <property type="entry name" value="Hydrgn_mat_HypA"/>
    <property type="match status" value="1"/>
</dbReference>
<evidence type="ECO:0000313" key="6">
    <source>
        <dbReference type="EMBL" id="MBT1070254.1"/>
    </source>
</evidence>
<gene>
    <name evidence="5 6" type="primary">hypA</name>
    <name evidence="6" type="ORF">KJB30_00480</name>
</gene>
<dbReference type="Proteomes" id="UP000784128">
    <property type="component" value="Unassembled WGS sequence"/>
</dbReference>